<sequence length="205" mass="22845">MRSAYSDCKAICGVTVENAVPDNNFHVKEKLSLLENEHLEHKSTANDPNVAIVDTDINHTINDAVEQRGNVKVDTNDYDYTTTKVVKTERDQDKVYNKLKFERHCDYTHVKSHCQVHDLPKINPYDTASVSYKANATLASVNDDYDHVEGKGRIHIAATINGCFMTSSAMTVRAGSASVKDDEGEYNHFSNQPGPTHKESEDVTA</sequence>
<dbReference type="EMBL" id="JAIWYP010000015">
    <property type="protein sequence ID" value="KAH3702223.1"/>
    <property type="molecule type" value="Genomic_DNA"/>
</dbReference>
<evidence type="ECO:0000313" key="4">
    <source>
        <dbReference type="Proteomes" id="UP000828390"/>
    </source>
</evidence>
<reference evidence="2" key="1">
    <citation type="journal article" date="2019" name="bioRxiv">
        <title>The Genome of the Zebra Mussel, Dreissena polymorpha: A Resource for Invasive Species Research.</title>
        <authorList>
            <person name="McCartney M.A."/>
            <person name="Auch B."/>
            <person name="Kono T."/>
            <person name="Mallez S."/>
            <person name="Zhang Y."/>
            <person name="Obille A."/>
            <person name="Becker A."/>
            <person name="Abrahante J.E."/>
            <person name="Garbe J."/>
            <person name="Badalamenti J.P."/>
            <person name="Herman A."/>
            <person name="Mangelson H."/>
            <person name="Liachko I."/>
            <person name="Sullivan S."/>
            <person name="Sone E.D."/>
            <person name="Koren S."/>
            <person name="Silverstein K.A.T."/>
            <person name="Beckman K.B."/>
            <person name="Gohl D.M."/>
        </authorList>
    </citation>
    <scope>NUCLEOTIDE SEQUENCE</scope>
    <source>
        <strain evidence="2">Duluth1</strain>
        <tissue evidence="2">Whole animal</tissue>
    </source>
</reference>
<evidence type="ECO:0000313" key="2">
    <source>
        <dbReference type="EMBL" id="KAH3702221.1"/>
    </source>
</evidence>
<comment type="caution">
    <text evidence="2">The sequence shown here is derived from an EMBL/GenBank/DDBJ whole genome shotgun (WGS) entry which is preliminary data.</text>
</comment>
<dbReference type="EMBL" id="JAIWYP010000015">
    <property type="protein sequence ID" value="KAH3702221.1"/>
    <property type="molecule type" value="Genomic_DNA"/>
</dbReference>
<accession>A0A9D3YPK8</accession>
<reference evidence="2" key="2">
    <citation type="submission" date="2020-11" db="EMBL/GenBank/DDBJ databases">
        <authorList>
            <person name="McCartney M.A."/>
            <person name="Auch B."/>
            <person name="Kono T."/>
            <person name="Mallez S."/>
            <person name="Becker A."/>
            <person name="Gohl D.M."/>
            <person name="Silverstein K.A.T."/>
            <person name="Koren S."/>
            <person name="Bechman K.B."/>
            <person name="Herman A."/>
            <person name="Abrahante J.E."/>
            <person name="Garbe J."/>
        </authorList>
    </citation>
    <scope>NUCLEOTIDE SEQUENCE</scope>
    <source>
        <strain evidence="2">Duluth1</strain>
        <tissue evidence="2">Whole animal</tissue>
    </source>
</reference>
<gene>
    <name evidence="2" type="ORF">DPMN_077229</name>
    <name evidence="3" type="ORF">DPMN_077231</name>
</gene>
<evidence type="ECO:0000256" key="1">
    <source>
        <dbReference type="SAM" id="MobiDB-lite"/>
    </source>
</evidence>
<dbReference type="AlphaFoldDB" id="A0A9D3YPK8"/>
<protein>
    <submittedName>
        <fullName evidence="2">Uncharacterized protein</fullName>
    </submittedName>
</protein>
<evidence type="ECO:0000313" key="3">
    <source>
        <dbReference type="EMBL" id="KAH3702223.1"/>
    </source>
</evidence>
<organism evidence="2 4">
    <name type="scientific">Dreissena polymorpha</name>
    <name type="common">Zebra mussel</name>
    <name type="synonym">Mytilus polymorpha</name>
    <dbReference type="NCBI Taxonomy" id="45954"/>
    <lineage>
        <taxon>Eukaryota</taxon>
        <taxon>Metazoa</taxon>
        <taxon>Spiralia</taxon>
        <taxon>Lophotrochozoa</taxon>
        <taxon>Mollusca</taxon>
        <taxon>Bivalvia</taxon>
        <taxon>Autobranchia</taxon>
        <taxon>Heteroconchia</taxon>
        <taxon>Euheterodonta</taxon>
        <taxon>Imparidentia</taxon>
        <taxon>Neoheterodontei</taxon>
        <taxon>Myida</taxon>
        <taxon>Dreissenoidea</taxon>
        <taxon>Dreissenidae</taxon>
        <taxon>Dreissena</taxon>
    </lineage>
</organism>
<proteinExistence type="predicted"/>
<dbReference type="Proteomes" id="UP000828390">
    <property type="component" value="Unassembled WGS sequence"/>
</dbReference>
<keyword evidence="4" id="KW-1185">Reference proteome</keyword>
<name>A0A9D3YPK8_DREPO</name>
<feature type="compositionally biased region" description="Basic and acidic residues" evidence="1">
    <location>
        <begin position="196"/>
        <end position="205"/>
    </location>
</feature>
<feature type="region of interest" description="Disordered" evidence="1">
    <location>
        <begin position="181"/>
        <end position="205"/>
    </location>
</feature>